<dbReference type="EMBL" id="CP007128">
    <property type="protein sequence ID" value="AHG91405.1"/>
    <property type="molecule type" value="Genomic_DNA"/>
</dbReference>
<evidence type="ECO:0000313" key="5">
    <source>
        <dbReference type="Proteomes" id="UP000019151"/>
    </source>
</evidence>
<dbReference type="InterPro" id="IPR050697">
    <property type="entry name" value="Adenylyl/Guanylyl_Cyclase_3/4"/>
</dbReference>
<dbReference type="Pfam" id="PF00211">
    <property type="entry name" value="Guanylate_cyc"/>
    <property type="match status" value="1"/>
</dbReference>
<dbReference type="CDD" id="cd07302">
    <property type="entry name" value="CHD"/>
    <property type="match status" value="1"/>
</dbReference>
<dbReference type="Pfam" id="PF00498">
    <property type="entry name" value="FHA"/>
    <property type="match status" value="1"/>
</dbReference>
<dbReference type="SMART" id="SM00065">
    <property type="entry name" value="GAF"/>
    <property type="match status" value="1"/>
</dbReference>
<dbReference type="InterPro" id="IPR029787">
    <property type="entry name" value="Nucleotide_cyclase"/>
</dbReference>
<dbReference type="SUPFAM" id="SSF55073">
    <property type="entry name" value="Nucleotide cyclase"/>
    <property type="match status" value="1"/>
</dbReference>
<dbReference type="GO" id="GO:0004016">
    <property type="term" value="F:adenylate cyclase activity"/>
    <property type="evidence" value="ECO:0007669"/>
    <property type="project" value="UniProtKB-ARBA"/>
</dbReference>
<dbReference type="InterPro" id="IPR029016">
    <property type="entry name" value="GAF-like_dom_sf"/>
</dbReference>
<organism evidence="4 5">
    <name type="scientific">Gemmatirosa kalamazoonensis</name>
    <dbReference type="NCBI Taxonomy" id="861299"/>
    <lineage>
        <taxon>Bacteria</taxon>
        <taxon>Pseudomonadati</taxon>
        <taxon>Gemmatimonadota</taxon>
        <taxon>Gemmatimonadia</taxon>
        <taxon>Gemmatimonadales</taxon>
        <taxon>Gemmatimonadaceae</taxon>
        <taxon>Gemmatirosa</taxon>
    </lineage>
</organism>
<dbReference type="SMART" id="SM00044">
    <property type="entry name" value="CYCc"/>
    <property type="match status" value="1"/>
</dbReference>
<dbReference type="InterPro" id="IPR000253">
    <property type="entry name" value="FHA_dom"/>
</dbReference>
<evidence type="ECO:0000256" key="1">
    <source>
        <dbReference type="SAM" id="MobiDB-lite"/>
    </source>
</evidence>
<dbReference type="InterPro" id="IPR001054">
    <property type="entry name" value="A/G_cyclase"/>
</dbReference>
<feature type="domain" description="FHA" evidence="2">
    <location>
        <begin position="22"/>
        <end position="71"/>
    </location>
</feature>
<protein>
    <submittedName>
        <fullName evidence="4">Adenylyl cyclase class-3/4/guanylyl cyclase</fullName>
    </submittedName>
</protein>
<feature type="region of interest" description="Disordered" evidence="1">
    <location>
        <begin position="119"/>
        <end position="204"/>
    </location>
</feature>
<dbReference type="SUPFAM" id="SSF49879">
    <property type="entry name" value="SMAD/FHA domain"/>
    <property type="match status" value="1"/>
</dbReference>
<accession>W0RM68</accession>
<dbReference type="PANTHER" id="PTHR43081">
    <property type="entry name" value="ADENYLATE CYCLASE, TERMINAL-DIFFERENTIATION SPECIFIC-RELATED"/>
    <property type="match status" value="1"/>
</dbReference>
<name>W0RM68_9BACT</name>
<gene>
    <name evidence="4" type="ORF">J421_3868</name>
</gene>
<dbReference type="HOGENOM" id="CLU_000445_11_32_0"/>
<feature type="compositionally biased region" description="Pro residues" evidence="1">
    <location>
        <begin position="125"/>
        <end position="167"/>
    </location>
</feature>
<dbReference type="InParanoid" id="W0RM68"/>
<dbReference type="eggNOG" id="COG2114">
    <property type="taxonomic scope" value="Bacteria"/>
</dbReference>
<feature type="domain" description="Guanylate cyclase" evidence="3">
    <location>
        <begin position="424"/>
        <end position="556"/>
    </location>
</feature>
<dbReference type="Gene3D" id="3.30.70.1230">
    <property type="entry name" value="Nucleotide cyclase"/>
    <property type="match status" value="1"/>
</dbReference>
<sequence length="603" mass="63194">MPLALVDLTGHTVVVVRPGTPIVVGRAVECDVALTDPTISRRHAEVRSDDEMLVVRDLGSRNGTFWNGQRVEVAQLRAGDAITFGALTLHVAEQSPTARVAPSVPATPESDAAAWYAQAAAEQPVPHPPIPVLESPSPPPSAAAAPPEPEPVQPMPEPEPEPMPEPVAAPMAAAEPEPVAHEPAPTSSTGPAPDRAPDPELPIVAERGGATPAAELATRKLTLLLEVAKGLGGVGDLGALLQRIVGYALETLDADRAAIMLRDEQEPDRLVPAAARDRWGADLAGLEARAVPRSIVRAAIDRKAALLSVNAAADPRFGGQSVLQQRVRSALCGPLLASDGAALGALYVDSAAPDHTFDEADLDFLSAFAAIAAAALETTRLAERVRREAVARGNFERYFAPPVADRIARSTEIMRPGGERRHVTVLFGDLRGFTRFAAGAAPDTVAATISEFLSAMVECVFKHGGTLDKFIGDAVMAQWGAPEGHPDDPDRAMRAALDMIDALDALNAEWSAVGRPTLAMGVGLSYGEVFAGNIGSERRLEFTVLGDAVNQAAHLCDAAGPNEILLGDGLRAVLREPPPLRIVPSPGGKAEAGPVYAVVRRMS</sequence>
<reference evidence="4 5" key="1">
    <citation type="journal article" date="2014" name="Genome Announc.">
        <title>Genome Sequence and Methylome of Soil Bacterium Gemmatirosa kalamazoonensis KBS708T, a Member of the Rarely Cultivated Gemmatimonadetes Phylum.</title>
        <authorList>
            <person name="Debruyn J.M."/>
            <person name="Radosevich M."/>
            <person name="Wommack K.E."/>
            <person name="Polson S.W."/>
            <person name="Hauser L.J."/>
            <person name="Fawaz M.N."/>
            <person name="Korlach J."/>
            <person name="Tsai Y.C."/>
        </authorList>
    </citation>
    <scope>NUCLEOTIDE SEQUENCE [LARGE SCALE GENOMIC DNA]</scope>
    <source>
        <strain evidence="4 5">KBS708</strain>
    </source>
</reference>
<keyword evidence="5" id="KW-1185">Reference proteome</keyword>
<dbReference type="Gene3D" id="3.30.450.40">
    <property type="match status" value="1"/>
</dbReference>
<dbReference type="RefSeq" id="WP_025412854.1">
    <property type="nucleotide sequence ID" value="NZ_CP007128.1"/>
</dbReference>
<evidence type="ECO:0000259" key="3">
    <source>
        <dbReference type="PROSITE" id="PS50125"/>
    </source>
</evidence>
<dbReference type="Gene3D" id="2.60.200.20">
    <property type="match status" value="1"/>
</dbReference>
<dbReference type="InterPro" id="IPR003018">
    <property type="entry name" value="GAF"/>
</dbReference>
<evidence type="ECO:0000313" key="4">
    <source>
        <dbReference type="EMBL" id="AHG91405.1"/>
    </source>
</evidence>
<dbReference type="KEGG" id="gba:J421_3868"/>
<feature type="compositionally biased region" description="Low complexity" evidence="1">
    <location>
        <begin position="168"/>
        <end position="185"/>
    </location>
</feature>
<dbReference type="PANTHER" id="PTHR43081:SF1">
    <property type="entry name" value="ADENYLATE CYCLASE, TERMINAL-DIFFERENTIATION SPECIFIC"/>
    <property type="match status" value="1"/>
</dbReference>
<dbReference type="PROSITE" id="PS50006">
    <property type="entry name" value="FHA_DOMAIN"/>
    <property type="match status" value="1"/>
</dbReference>
<dbReference type="PROSITE" id="PS50125">
    <property type="entry name" value="GUANYLATE_CYCLASE_2"/>
    <property type="match status" value="1"/>
</dbReference>
<dbReference type="GO" id="GO:0009190">
    <property type="term" value="P:cyclic nucleotide biosynthetic process"/>
    <property type="evidence" value="ECO:0007669"/>
    <property type="project" value="InterPro"/>
</dbReference>
<dbReference type="SUPFAM" id="SSF55781">
    <property type="entry name" value="GAF domain-like"/>
    <property type="match status" value="1"/>
</dbReference>
<dbReference type="AlphaFoldDB" id="W0RM68"/>
<dbReference type="OrthoDB" id="9806704at2"/>
<dbReference type="GO" id="GO:0035556">
    <property type="term" value="P:intracellular signal transduction"/>
    <property type="evidence" value="ECO:0007669"/>
    <property type="project" value="InterPro"/>
</dbReference>
<proteinExistence type="predicted"/>
<dbReference type="Proteomes" id="UP000019151">
    <property type="component" value="Chromosome"/>
</dbReference>
<dbReference type="InterPro" id="IPR008984">
    <property type="entry name" value="SMAD_FHA_dom_sf"/>
</dbReference>
<dbReference type="eggNOG" id="COG2203">
    <property type="taxonomic scope" value="Bacteria"/>
</dbReference>
<dbReference type="PATRIC" id="fig|861299.3.peg.3924"/>
<dbReference type="Pfam" id="PF01590">
    <property type="entry name" value="GAF"/>
    <property type="match status" value="1"/>
</dbReference>
<dbReference type="CDD" id="cd00060">
    <property type="entry name" value="FHA"/>
    <property type="match status" value="1"/>
</dbReference>
<dbReference type="STRING" id="861299.J421_3868"/>
<evidence type="ECO:0000259" key="2">
    <source>
        <dbReference type="PROSITE" id="PS50006"/>
    </source>
</evidence>
<dbReference type="SMART" id="SM00240">
    <property type="entry name" value="FHA"/>
    <property type="match status" value="1"/>
</dbReference>